<feature type="domain" description="GPR180/TMEM145 transmembrane" evidence="4">
    <location>
        <begin position="194"/>
        <end position="386"/>
    </location>
</feature>
<comment type="caution">
    <text evidence="5">The sequence shown here is derived from an EMBL/GenBank/DDBJ whole genome shotgun (WGS) entry which is preliminary data.</text>
</comment>
<sequence length="443" mass="45272">MLRPALSVVLAGLLCRTAQGKLATGERSASVASRRPTGGDTSASSATPSAPGSTRCACGARRTHLVPARPRGWTCSSSSTRSGARRRRCLPARGRPRAAARSARGPAQSLASGARGPRARSCSRCARTYGTSLCRAARRSESRTSSSRSECARLIAPSWEPRCGSCPSCMLLLGAVTVFSAGLGRSCAAARAAAGGVHPVIRALVAAVALQWAALLCEVLHLCSYQGNGFGAPVADALSGVLDMLSQVVIATLLVAIAHGYCLTCARARELPGLLPMSAVVAAAHVALVLLDKLWGEASHEHHETGGALGVAMVAMRLALFARFSAGIRALVGRVSPQLQRFARLFGVAGAAYLLSHPVLFLLAQAVAPYLRHPLLQVGLQGAQAVCSLGLAALLLSGSGCFYRASTLSGPALPAPGAAAGACSQRAPAGASGLVPLRRRGGA</sequence>
<evidence type="ECO:0000259" key="4">
    <source>
        <dbReference type="Pfam" id="PF10192"/>
    </source>
</evidence>
<evidence type="ECO:0000256" key="1">
    <source>
        <dbReference type="SAM" id="MobiDB-lite"/>
    </source>
</evidence>
<dbReference type="PANTHER" id="PTHR23252">
    <property type="entry name" value="INTIMAL THICKNESS RECEPTOR-RELATED"/>
    <property type="match status" value="1"/>
</dbReference>
<protein>
    <recommendedName>
        <fullName evidence="4">GPR180/TMEM145 transmembrane domain-containing protein</fullName>
    </recommendedName>
</protein>
<keyword evidence="2" id="KW-0472">Membrane</keyword>
<feature type="transmembrane region" description="Helical" evidence="2">
    <location>
        <begin position="383"/>
        <end position="403"/>
    </location>
</feature>
<evidence type="ECO:0000313" key="5">
    <source>
        <dbReference type="EMBL" id="CAK0905791.1"/>
    </source>
</evidence>
<name>A0ABN9Y1T9_9DINO</name>
<feature type="signal peptide" evidence="3">
    <location>
        <begin position="1"/>
        <end position="20"/>
    </location>
</feature>
<keyword evidence="6" id="KW-1185">Reference proteome</keyword>
<evidence type="ECO:0000313" key="6">
    <source>
        <dbReference type="Proteomes" id="UP001189429"/>
    </source>
</evidence>
<feature type="region of interest" description="Disordered" evidence="1">
    <location>
        <begin position="24"/>
        <end position="57"/>
    </location>
</feature>
<feature type="transmembrane region" description="Helical" evidence="2">
    <location>
        <begin position="241"/>
        <end position="262"/>
    </location>
</feature>
<keyword evidence="2" id="KW-0812">Transmembrane</keyword>
<dbReference type="Proteomes" id="UP001189429">
    <property type="component" value="Unassembled WGS sequence"/>
</dbReference>
<evidence type="ECO:0000256" key="2">
    <source>
        <dbReference type="SAM" id="Phobius"/>
    </source>
</evidence>
<reference evidence="5" key="1">
    <citation type="submission" date="2023-10" db="EMBL/GenBank/DDBJ databases">
        <authorList>
            <person name="Chen Y."/>
            <person name="Shah S."/>
            <person name="Dougan E. K."/>
            <person name="Thang M."/>
            <person name="Chan C."/>
        </authorList>
    </citation>
    <scope>NUCLEOTIDE SEQUENCE [LARGE SCALE GENOMIC DNA]</scope>
</reference>
<feature type="compositionally biased region" description="Low complexity" evidence="1">
    <location>
        <begin position="99"/>
        <end position="109"/>
    </location>
</feature>
<organism evidence="5 6">
    <name type="scientific">Prorocentrum cordatum</name>
    <dbReference type="NCBI Taxonomy" id="2364126"/>
    <lineage>
        <taxon>Eukaryota</taxon>
        <taxon>Sar</taxon>
        <taxon>Alveolata</taxon>
        <taxon>Dinophyceae</taxon>
        <taxon>Prorocentrales</taxon>
        <taxon>Prorocentraceae</taxon>
        <taxon>Prorocentrum</taxon>
    </lineage>
</organism>
<keyword evidence="2" id="KW-1133">Transmembrane helix</keyword>
<proteinExistence type="predicted"/>
<dbReference type="PANTHER" id="PTHR23252:SF24">
    <property type="entry name" value="TRANSMEMBRANE PROTEIN 145"/>
    <property type="match status" value="1"/>
</dbReference>
<feature type="transmembrane region" description="Helical" evidence="2">
    <location>
        <begin position="345"/>
        <end position="371"/>
    </location>
</feature>
<feature type="compositionally biased region" description="Basic residues" evidence="1">
    <location>
        <begin position="83"/>
        <end position="98"/>
    </location>
</feature>
<feature type="transmembrane region" description="Helical" evidence="2">
    <location>
        <begin position="307"/>
        <end position="324"/>
    </location>
</feature>
<gene>
    <name evidence="5" type="ORF">PCOR1329_LOCUS81363</name>
</gene>
<dbReference type="InterPro" id="IPR047831">
    <property type="entry name" value="GPR180/TMEM145"/>
</dbReference>
<evidence type="ECO:0000256" key="3">
    <source>
        <dbReference type="SAM" id="SignalP"/>
    </source>
</evidence>
<dbReference type="InterPro" id="IPR019336">
    <property type="entry name" value="GPR180/TMEM145_TM"/>
</dbReference>
<feature type="chain" id="PRO_5045314936" description="GPR180/TMEM145 transmembrane domain-containing protein" evidence="3">
    <location>
        <begin position="21"/>
        <end position="443"/>
    </location>
</feature>
<dbReference type="EMBL" id="CAUYUJ010021614">
    <property type="protein sequence ID" value="CAK0905791.1"/>
    <property type="molecule type" value="Genomic_DNA"/>
</dbReference>
<keyword evidence="3" id="KW-0732">Signal</keyword>
<feature type="region of interest" description="Disordered" evidence="1">
    <location>
        <begin position="69"/>
        <end position="118"/>
    </location>
</feature>
<dbReference type="Pfam" id="PF10192">
    <property type="entry name" value="GPR180-TMEM145_TM"/>
    <property type="match status" value="1"/>
</dbReference>
<accession>A0ABN9Y1T9</accession>
<feature type="compositionally biased region" description="Low complexity" evidence="1">
    <location>
        <begin position="36"/>
        <end position="54"/>
    </location>
</feature>
<feature type="transmembrane region" description="Helical" evidence="2">
    <location>
        <begin position="274"/>
        <end position="295"/>
    </location>
</feature>